<evidence type="ECO:0000313" key="8">
    <source>
        <dbReference type="Proteomes" id="UP001565474"/>
    </source>
</evidence>
<organism evidence="7 8">
    <name type="scientific">Bradyrhizobium yuanmingense</name>
    <dbReference type="NCBI Taxonomy" id="108015"/>
    <lineage>
        <taxon>Bacteria</taxon>
        <taxon>Pseudomonadati</taxon>
        <taxon>Pseudomonadota</taxon>
        <taxon>Alphaproteobacteria</taxon>
        <taxon>Hyphomicrobiales</taxon>
        <taxon>Nitrobacteraceae</taxon>
        <taxon>Bradyrhizobium</taxon>
    </lineage>
</organism>
<dbReference type="EMBL" id="JBGBZN010000002">
    <property type="protein sequence ID" value="MEY9470897.1"/>
    <property type="molecule type" value="Genomic_DNA"/>
</dbReference>
<evidence type="ECO:0000313" key="7">
    <source>
        <dbReference type="EMBL" id="MEY9470897.1"/>
    </source>
</evidence>
<keyword evidence="3 6" id="KW-0815">Transposition</keyword>
<evidence type="ECO:0000256" key="6">
    <source>
        <dbReference type="RuleBase" id="RU365089"/>
    </source>
</evidence>
<keyword evidence="8" id="KW-1185">Reference proteome</keyword>
<sequence length="400" mass="45371">MNDGSAMGQVIQIDEARIRDHLGEMVRGTVEETLNAMLEAEADQLCGAGRYERSPARQDTRAGSYERTLQTKAGDVNLKVPKLRRQTFETAIIERYRRRESSVEEALIEMYLAGISVRRVEDITEALWGTRVSPSTVSNLNKKIYTKIEAWRNRRIEGEHPYLYLDGIVMKRSWAGEVRNVSLLVASAVNAEGFREILGICEGAKEDRSGWSSFLRHLVDRGLKGVQLVVSDACRGLVESVADYLPEARYQRCMVHFYRNVFSRVPSTRVREVSHMLKAIHAQESRAAADEKARTVTRICGQAVWPKLLISSSRRFTRRSPTMPFRTSIGGRFERTTLERIMKEIRRRTRVVGAFPDGQSCLNLAAARLRHIAGTAWSTKCYMNMRPLYQPQLSETGAVA</sequence>
<evidence type="ECO:0000256" key="2">
    <source>
        <dbReference type="ARBA" id="ARBA00010961"/>
    </source>
</evidence>
<dbReference type="Pfam" id="PF00872">
    <property type="entry name" value="Transposase_mut"/>
    <property type="match status" value="1"/>
</dbReference>
<dbReference type="RefSeq" id="WP_370091072.1">
    <property type="nucleotide sequence ID" value="NZ_JBGBZN010000002.1"/>
</dbReference>
<dbReference type="PANTHER" id="PTHR33217">
    <property type="entry name" value="TRANSPOSASE FOR INSERTION SEQUENCE ELEMENT IS1081"/>
    <property type="match status" value="1"/>
</dbReference>
<evidence type="ECO:0000256" key="1">
    <source>
        <dbReference type="ARBA" id="ARBA00002190"/>
    </source>
</evidence>
<keyword evidence="4 6" id="KW-0238">DNA-binding</keyword>
<accession>A0ABV4GG23</accession>
<dbReference type="NCBIfam" id="NF033543">
    <property type="entry name" value="transpos_IS256"/>
    <property type="match status" value="1"/>
</dbReference>
<evidence type="ECO:0000256" key="5">
    <source>
        <dbReference type="ARBA" id="ARBA00023172"/>
    </source>
</evidence>
<proteinExistence type="inferred from homology"/>
<dbReference type="Proteomes" id="UP001565474">
    <property type="component" value="Unassembled WGS sequence"/>
</dbReference>
<protein>
    <recommendedName>
        <fullName evidence="6">Mutator family transposase</fullName>
    </recommendedName>
</protein>
<evidence type="ECO:0000256" key="3">
    <source>
        <dbReference type="ARBA" id="ARBA00022578"/>
    </source>
</evidence>
<evidence type="ECO:0000256" key="4">
    <source>
        <dbReference type="ARBA" id="ARBA00023125"/>
    </source>
</evidence>
<reference evidence="7 8" key="1">
    <citation type="submission" date="2024-07" db="EMBL/GenBank/DDBJ databases">
        <title>Genomic Encyclopedia of Type Strains, Phase V (KMG-V): Genome sequencing to study the core and pangenomes of soil and plant-associated prokaryotes.</title>
        <authorList>
            <person name="Whitman W."/>
        </authorList>
    </citation>
    <scope>NUCLEOTIDE SEQUENCE [LARGE SCALE GENOMIC DNA]</scope>
    <source>
        <strain evidence="7 8">USDA 222</strain>
    </source>
</reference>
<comment type="caution">
    <text evidence="7">The sequence shown here is derived from an EMBL/GenBank/DDBJ whole genome shotgun (WGS) entry which is preliminary data.</text>
</comment>
<dbReference type="InterPro" id="IPR001207">
    <property type="entry name" value="Transposase_mutator"/>
</dbReference>
<name>A0ABV4GG23_9BRAD</name>
<comment type="similarity">
    <text evidence="2 6">Belongs to the transposase mutator family.</text>
</comment>
<keyword evidence="5 6" id="KW-0233">DNA recombination</keyword>
<comment type="function">
    <text evidence="1 6">Required for the transposition of the insertion element.</text>
</comment>
<gene>
    <name evidence="7" type="ORF">ABH992_003296</name>
</gene>
<keyword evidence="6" id="KW-0814">Transposable element</keyword>
<dbReference type="PANTHER" id="PTHR33217:SF7">
    <property type="entry name" value="TRANSPOSASE FOR INSERTION SEQUENCE ELEMENT IS1081"/>
    <property type="match status" value="1"/>
</dbReference>